<dbReference type="SMART" id="SM00034">
    <property type="entry name" value="CLECT"/>
    <property type="match status" value="3"/>
</dbReference>
<protein>
    <recommendedName>
        <fullName evidence="5">C-type lectin domain-containing protein</fullName>
    </recommendedName>
</protein>
<comment type="caution">
    <text evidence="6">The sequence shown here is derived from an EMBL/GenBank/DDBJ whole genome shotgun (WGS) entry which is preliminary data.</text>
</comment>
<dbReference type="PANTHER" id="PTHR22799">
    <property type="entry name" value="TETRANECTIN-RELATED"/>
    <property type="match status" value="1"/>
</dbReference>
<dbReference type="GO" id="GO:0005615">
    <property type="term" value="C:extracellular space"/>
    <property type="evidence" value="ECO:0007669"/>
    <property type="project" value="TreeGrafter"/>
</dbReference>
<evidence type="ECO:0000313" key="6">
    <source>
        <dbReference type="EMBL" id="KAK3737744.1"/>
    </source>
</evidence>
<feature type="non-terminal residue" evidence="6">
    <location>
        <position position="1"/>
    </location>
</feature>
<gene>
    <name evidence="6" type="ORF">RRG08_005119</name>
</gene>
<dbReference type="InterPro" id="IPR051663">
    <property type="entry name" value="CLec_Tetranectin-domain"/>
</dbReference>
<comment type="subcellular location">
    <subcellularLocation>
        <location evidence="1">Secreted</location>
    </subcellularLocation>
</comment>
<dbReference type="PROSITE" id="PS50041">
    <property type="entry name" value="C_TYPE_LECTIN_2"/>
    <property type="match status" value="3"/>
</dbReference>
<evidence type="ECO:0000256" key="4">
    <source>
        <dbReference type="ARBA" id="ARBA00022734"/>
    </source>
</evidence>
<evidence type="ECO:0000256" key="1">
    <source>
        <dbReference type="ARBA" id="ARBA00004613"/>
    </source>
</evidence>
<feature type="domain" description="C-type lectin" evidence="5">
    <location>
        <begin position="161"/>
        <end position="280"/>
    </location>
</feature>
<organism evidence="6 7">
    <name type="scientific">Elysia crispata</name>
    <name type="common">lettuce slug</name>
    <dbReference type="NCBI Taxonomy" id="231223"/>
    <lineage>
        <taxon>Eukaryota</taxon>
        <taxon>Metazoa</taxon>
        <taxon>Spiralia</taxon>
        <taxon>Lophotrochozoa</taxon>
        <taxon>Mollusca</taxon>
        <taxon>Gastropoda</taxon>
        <taxon>Heterobranchia</taxon>
        <taxon>Euthyneura</taxon>
        <taxon>Panpulmonata</taxon>
        <taxon>Sacoglossa</taxon>
        <taxon>Placobranchoidea</taxon>
        <taxon>Plakobranchidae</taxon>
        <taxon>Elysia</taxon>
    </lineage>
</organism>
<dbReference type="CDD" id="cd00037">
    <property type="entry name" value="CLECT"/>
    <property type="match status" value="2"/>
</dbReference>
<dbReference type="SUPFAM" id="SSF56436">
    <property type="entry name" value="C-type lectin-like"/>
    <property type="match status" value="3"/>
</dbReference>
<keyword evidence="3" id="KW-0732">Signal</keyword>
<evidence type="ECO:0000256" key="2">
    <source>
        <dbReference type="ARBA" id="ARBA00022525"/>
    </source>
</evidence>
<evidence type="ECO:0000256" key="3">
    <source>
        <dbReference type="ARBA" id="ARBA00022729"/>
    </source>
</evidence>
<dbReference type="InterPro" id="IPR016186">
    <property type="entry name" value="C-type_lectin-like/link_sf"/>
</dbReference>
<dbReference type="GO" id="GO:0008083">
    <property type="term" value="F:growth factor activity"/>
    <property type="evidence" value="ECO:0007669"/>
    <property type="project" value="TreeGrafter"/>
</dbReference>
<evidence type="ECO:0000259" key="5">
    <source>
        <dbReference type="PROSITE" id="PS50041"/>
    </source>
</evidence>
<dbReference type="PANTHER" id="PTHR22799:SF1">
    <property type="entry name" value="C-TYPE LECTIN DOMAIN FAMILY 11 MEMBER A"/>
    <property type="match status" value="1"/>
</dbReference>
<dbReference type="Pfam" id="PF00059">
    <property type="entry name" value="Lectin_C"/>
    <property type="match status" value="3"/>
</dbReference>
<dbReference type="EMBL" id="JAWDGP010006623">
    <property type="protein sequence ID" value="KAK3737744.1"/>
    <property type="molecule type" value="Genomic_DNA"/>
</dbReference>
<reference evidence="6" key="1">
    <citation type="journal article" date="2023" name="G3 (Bethesda)">
        <title>A reference genome for the long-term kleptoplast-retaining sea slug Elysia crispata morphotype clarki.</title>
        <authorList>
            <person name="Eastman K.E."/>
            <person name="Pendleton A.L."/>
            <person name="Shaikh M.A."/>
            <person name="Suttiyut T."/>
            <person name="Ogas R."/>
            <person name="Tomko P."/>
            <person name="Gavelis G."/>
            <person name="Widhalm J.R."/>
            <person name="Wisecaver J.H."/>
        </authorList>
    </citation>
    <scope>NUCLEOTIDE SEQUENCE</scope>
    <source>
        <strain evidence="6">ECLA1</strain>
    </source>
</reference>
<evidence type="ECO:0000313" key="7">
    <source>
        <dbReference type="Proteomes" id="UP001283361"/>
    </source>
</evidence>
<keyword evidence="4" id="KW-0430">Lectin</keyword>
<name>A0AAE1CVD3_9GAST</name>
<proteinExistence type="predicted"/>
<dbReference type="InterPro" id="IPR001304">
    <property type="entry name" value="C-type_lectin-like"/>
</dbReference>
<dbReference type="GO" id="GO:0030246">
    <property type="term" value="F:carbohydrate binding"/>
    <property type="evidence" value="ECO:0007669"/>
    <property type="project" value="UniProtKB-KW"/>
</dbReference>
<dbReference type="AlphaFoldDB" id="A0AAE1CVD3"/>
<accession>A0AAE1CVD3</accession>
<dbReference type="InterPro" id="IPR016187">
    <property type="entry name" value="CTDL_fold"/>
</dbReference>
<sequence>MTGPNVFYLYTRLTGSGIFDPCYFWSGSVYVGDGKCFKFLDQLNTFGRSQEACEAEGATLAETRTPQQIDAARTLSSDIGPVWLGGWDPDGGSNLVWLSDQQNVSLQVTIKSNKGKTAICLAMNSATELTTKSCGRSLSFICQIAGAGNPCDVYLPGGEYYDSNCFLPVVEHMTLEDATLNCEKREAKVAEPSTERFVSHMTQVANWNFEPASDIWLGLTQLDSVFKWQSTGESVTAGNWVNGDIQPLVFSSESAVVMNGSFSWAWQVVSKSHAAGFVCQRNLTEECIGVFSSGRCFTIHHNVTDWDAAKAACEDSGSYLAEPKTEVLARTVAKYVNDTADAVYVFLGASDSETEGSLVWNHSRELLNNTYTAWNPGQPEYHNDSDQFLQYSSGGWNVISSNLSKSHNNSFLCEQ</sequence>
<keyword evidence="2" id="KW-0964">Secreted</keyword>
<feature type="domain" description="C-type lectin" evidence="5">
    <location>
        <begin position="292"/>
        <end position="397"/>
    </location>
</feature>
<dbReference type="Gene3D" id="3.10.100.10">
    <property type="entry name" value="Mannose-Binding Protein A, subunit A"/>
    <property type="match status" value="3"/>
</dbReference>
<dbReference type="Proteomes" id="UP001283361">
    <property type="component" value="Unassembled WGS sequence"/>
</dbReference>
<feature type="domain" description="C-type lectin" evidence="5">
    <location>
        <begin position="32"/>
        <end position="143"/>
    </location>
</feature>
<keyword evidence="7" id="KW-1185">Reference proteome</keyword>